<gene>
    <name evidence="2" type="ORF">CSSPJE1EN1_LOCUS27145</name>
</gene>
<dbReference type="InterPro" id="IPR039279">
    <property type="entry name" value="QRT3-like"/>
</dbReference>
<feature type="domain" description="Rhamnogalacturonase A/B/Epimerase-like pectate lyase" evidence="1">
    <location>
        <begin position="23"/>
        <end position="247"/>
    </location>
</feature>
<protein>
    <recommendedName>
        <fullName evidence="1">Rhamnogalacturonase A/B/Epimerase-like pectate lyase domain-containing protein</fullName>
    </recommendedName>
</protein>
<dbReference type="CDD" id="cd23668">
    <property type="entry name" value="GH55_beta13glucanase-like"/>
    <property type="match status" value="1"/>
</dbReference>
<dbReference type="EMBL" id="CAXAQS010000483">
    <property type="protein sequence ID" value="CAK9251767.1"/>
    <property type="molecule type" value="Genomic_DNA"/>
</dbReference>
<dbReference type="PANTHER" id="PTHR33928">
    <property type="entry name" value="POLYGALACTURONASE QRT3"/>
    <property type="match status" value="1"/>
</dbReference>
<feature type="non-terminal residue" evidence="2">
    <location>
        <position position="1"/>
    </location>
</feature>
<feature type="domain" description="Rhamnogalacturonase A/B/Epimerase-like pectate lyase" evidence="1">
    <location>
        <begin position="378"/>
        <end position="445"/>
    </location>
</feature>
<dbReference type="SUPFAM" id="SSF51126">
    <property type="entry name" value="Pectin lyase-like"/>
    <property type="match status" value="2"/>
</dbReference>
<dbReference type="InterPro" id="IPR012334">
    <property type="entry name" value="Pectin_lyas_fold"/>
</dbReference>
<dbReference type="Gene3D" id="2.160.20.10">
    <property type="entry name" value="Single-stranded right-handed beta-helix, Pectin lyase-like"/>
    <property type="match status" value="2"/>
</dbReference>
<reference evidence="2" key="1">
    <citation type="submission" date="2024-02" db="EMBL/GenBank/DDBJ databases">
        <authorList>
            <consortium name="ELIXIR-Norway"/>
            <consortium name="Elixir Norway"/>
        </authorList>
    </citation>
    <scope>NUCLEOTIDE SEQUENCE</scope>
</reference>
<proteinExistence type="predicted"/>
<evidence type="ECO:0000313" key="3">
    <source>
        <dbReference type="Proteomes" id="UP001497444"/>
    </source>
</evidence>
<comment type="caution">
    <text evidence="2">The sequence shown here is derived from an EMBL/GenBank/DDBJ whole genome shotgun (WGS) entry which is preliminary data.</text>
</comment>
<evidence type="ECO:0000313" key="2">
    <source>
        <dbReference type="EMBL" id="CAK9251767.1"/>
    </source>
</evidence>
<dbReference type="Proteomes" id="UP001497444">
    <property type="component" value="Unassembled WGS sequence"/>
</dbReference>
<sequence length="745" mass="81062">FWVPHVAHGMSAFNYDPPTYKVFRSVKDFGAKGDGVADDTAAINSAIVFGNRCGQGCGSSTVTPAMVYFPPGKYVVSGPLILDYYTQLIGDAIDLPTLIMHPDFKGGIGLVDSDPYGNGGNSWWTNQNNFYHQVRNFIIDTTKVPASKTATGIHWQVAQATSVTNVHFKLSTEAGNKHQGIWMENGSGGFISDLTFDGGKFAIWVGNQQFTSRNLTITNADTAIYMNWNWGWTFKGITISKCKTGIEMYSGGENNQAVGSLLLMDSIVKDTDTMVKTDTSEHSKPVGSGALIIDNVHMTNVKHAVASQTGKVILDGGSKVIESWGQGRVYDHEGKAHFNQGPLPAPAKPAVLLDSKHPNKVFFERPKPYYLDVALTDFVNVKAEGAKGDGKTDDTKAIQSTLDKYAGCKVIYFPAGTYLVHDTVHVPPGSRIVGEVWSVISATGNAFSDPTKPKVMFQIGKPGDHGVAELSELIFSTHGPAPGAILVQINMRDPNGEQGVVGLWDVHFRVGGAKGTDLQDHNCVKSAAAAEPRCFGAFLMLHLAPTSSAYLENLWAWVADHDLDGNNQISVYNARGILSESTDGPVWMYGTASEHSVLYQYNIVNSKNLVMGMIQTETPYYQSRPAAPKPFSSVASFHDPDYSHCEASSKTCPMAWGLRIYKSSDIFVYGAGLYNFFLDYDQACLKGEHCQDSMVSIEQSPKKVYIYNLSTKAADSMVNVDNKSVVPQKDNRAAFCSTIAAFLEN</sequence>
<name>A0ABP0VBE8_9BRYO</name>
<keyword evidence="3" id="KW-1185">Reference proteome</keyword>
<dbReference type="Pfam" id="PF12708">
    <property type="entry name" value="Pect-lyase_RHGA_epim"/>
    <property type="match status" value="2"/>
</dbReference>
<dbReference type="PANTHER" id="PTHR33928:SF2">
    <property type="entry name" value="PECTATE LYASE SUPERFAMILY PROTEIN DOMAIN-CONTAINING PROTEIN-RELATED"/>
    <property type="match status" value="1"/>
</dbReference>
<accession>A0ABP0VBE8</accession>
<organism evidence="2 3">
    <name type="scientific">Sphagnum jensenii</name>
    <dbReference type="NCBI Taxonomy" id="128206"/>
    <lineage>
        <taxon>Eukaryota</taxon>
        <taxon>Viridiplantae</taxon>
        <taxon>Streptophyta</taxon>
        <taxon>Embryophyta</taxon>
        <taxon>Bryophyta</taxon>
        <taxon>Sphagnophytina</taxon>
        <taxon>Sphagnopsida</taxon>
        <taxon>Sphagnales</taxon>
        <taxon>Sphagnaceae</taxon>
        <taxon>Sphagnum</taxon>
    </lineage>
</organism>
<evidence type="ECO:0000259" key="1">
    <source>
        <dbReference type="Pfam" id="PF12708"/>
    </source>
</evidence>
<dbReference type="InterPro" id="IPR011050">
    <property type="entry name" value="Pectin_lyase_fold/virulence"/>
</dbReference>
<dbReference type="InterPro" id="IPR024535">
    <property type="entry name" value="RHGA/B-epi-like_pectate_lyase"/>
</dbReference>